<sequence>MSDEQIVLKACVLSPIIEELQAAYSAISDLENCFLKKNNGNVDLSKFHNQIKKLSLLTANFYGRSPLVKDIEDELNNQQAPHFVPCGVEAYHVSSMTPLKLPSPTPVEPIQDLSPPPEEASNVQLLNYPIISSVQFSLIDEQQQISALVERIMSQKEIGVELICFTDPLVLSAICISLRECEYLIDVSEVPKALSDLACVFENRNVTKIFFNSSQTCHFLHQFGISHISNVFCISTAAWVLKLPSSLEELTAEFRHRLDEGWIADQPTRVSHPNVNYPKSEQRLTKVVSSLEANAKDDWRTRPFSLSQMRIARQQMHYLLYLYDSLRLKLEEDNTNNNKQNSLKDVFLISQHKSSMNWSKYHYYLTCPNSMICCSIYQQPLPNADLFKSLMALKPAHQDILTDPVILSISLDVPTKEDALKKSIETASPPRQLIFYKKPHQISLQLQTAILNLTTKKSLPQNKTPVTKKPKTLDETIIELGWVQNNESSQSPKHTPTNLELETTVSPRFVKSANGGPSAPPTCLRCLRDPDQPTSVSLQIDGIPRTEKKIYQLANNVRMIQKLQGKTKAKLPSGKDDLIAEDSPDDVLHNLVSIGYIDEEDSKKIKNRISVPKPQRPSGGGKRAKSIESNPPAQKRAGSQQYKRTNKY</sequence>
<evidence type="ECO:0000313" key="5">
    <source>
        <dbReference type="Proteomes" id="UP001470230"/>
    </source>
</evidence>
<dbReference type="EMBL" id="JAPFFF010000550">
    <property type="protein sequence ID" value="KAK8834026.1"/>
    <property type="molecule type" value="Genomic_DNA"/>
</dbReference>
<dbReference type="Pfam" id="PF01612">
    <property type="entry name" value="DNA_pol_A_exo1"/>
    <property type="match status" value="1"/>
</dbReference>
<feature type="region of interest" description="Disordered" evidence="1">
    <location>
        <begin position="603"/>
        <end position="648"/>
    </location>
</feature>
<dbReference type="Proteomes" id="UP001470230">
    <property type="component" value="Unassembled WGS sequence"/>
</dbReference>
<accession>A0ABR2ICR5</accession>
<dbReference type="InterPro" id="IPR002562">
    <property type="entry name" value="3'-5'_exonuclease_dom"/>
</dbReference>
<dbReference type="SMART" id="SM00474">
    <property type="entry name" value="35EXOc"/>
    <property type="match status" value="1"/>
</dbReference>
<dbReference type="InterPro" id="IPR045092">
    <property type="entry name" value="Rrp6-like"/>
</dbReference>
<organism evidence="4 5">
    <name type="scientific">Tritrichomonas musculus</name>
    <dbReference type="NCBI Taxonomy" id="1915356"/>
    <lineage>
        <taxon>Eukaryota</taxon>
        <taxon>Metamonada</taxon>
        <taxon>Parabasalia</taxon>
        <taxon>Tritrichomonadida</taxon>
        <taxon>Tritrichomonadidae</taxon>
        <taxon>Tritrichomonas</taxon>
    </lineage>
</organism>
<feature type="domain" description="3'-5' exonuclease" evidence="2">
    <location>
        <begin position="136"/>
        <end position="331"/>
    </location>
</feature>
<reference evidence="4 5" key="1">
    <citation type="submission" date="2024-04" db="EMBL/GenBank/DDBJ databases">
        <title>Tritrichomonas musculus Genome.</title>
        <authorList>
            <person name="Alves-Ferreira E."/>
            <person name="Grigg M."/>
            <person name="Lorenzi H."/>
            <person name="Galac M."/>
        </authorList>
    </citation>
    <scope>NUCLEOTIDE SEQUENCE [LARGE SCALE GENOMIC DNA]</scope>
    <source>
        <strain evidence="4 5">EAF2021</strain>
    </source>
</reference>
<evidence type="ECO:0000313" key="3">
    <source>
        <dbReference type="EMBL" id="KAK8834026.1"/>
    </source>
</evidence>
<dbReference type="Gene3D" id="3.30.420.10">
    <property type="entry name" value="Ribonuclease H-like superfamily/Ribonuclease H"/>
    <property type="match status" value="1"/>
</dbReference>
<dbReference type="InterPro" id="IPR036397">
    <property type="entry name" value="RNaseH_sf"/>
</dbReference>
<dbReference type="PANTHER" id="PTHR12124">
    <property type="entry name" value="POLYMYOSITIS/SCLERODERMA AUTOANTIGEN-RELATED"/>
    <property type="match status" value="1"/>
</dbReference>
<proteinExistence type="predicted"/>
<dbReference type="PANTHER" id="PTHR12124:SF47">
    <property type="entry name" value="EXOSOME COMPONENT 10"/>
    <property type="match status" value="1"/>
</dbReference>
<gene>
    <name evidence="4" type="ORF">M9Y10_012537</name>
    <name evidence="3" type="ORF">M9Y10_037202</name>
</gene>
<keyword evidence="5" id="KW-1185">Reference proteome</keyword>
<evidence type="ECO:0000259" key="2">
    <source>
        <dbReference type="SMART" id="SM00474"/>
    </source>
</evidence>
<dbReference type="SUPFAM" id="SSF53098">
    <property type="entry name" value="Ribonuclease H-like"/>
    <property type="match status" value="1"/>
</dbReference>
<evidence type="ECO:0000313" key="4">
    <source>
        <dbReference type="EMBL" id="KAK8860845.1"/>
    </source>
</evidence>
<comment type="caution">
    <text evidence="4">The sequence shown here is derived from an EMBL/GenBank/DDBJ whole genome shotgun (WGS) entry which is preliminary data.</text>
</comment>
<evidence type="ECO:0000256" key="1">
    <source>
        <dbReference type="SAM" id="MobiDB-lite"/>
    </source>
</evidence>
<name>A0ABR2ICR5_9EUKA</name>
<feature type="compositionally biased region" description="Polar residues" evidence="1">
    <location>
        <begin position="627"/>
        <end position="648"/>
    </location>
</feature>
<dbReference type="EMBL" id="JAPFFF010000018">
    <property type="protein sequence ID" value="KAK8860845.1"/>
    <property type="molecule type" value="Genomic_DNA"/>
</dbReference>
<dbReference type="InterPro" id="IPR012337">
    <property type="entry name" value="RNaseH-like_sf"/>
</dbReference>
<protein>
    <recommendedName>
        <fullName evidence="2">3'-5' exonuclease domain-containing protein</fullName>
    </recommendedName>
</protein>